<sequence>MKIKIEIDESAAEDEVIIRCRGLTKQVAAVQRAVRDVTNASEKILLYKGNTEYYVTLSKILFFETDENGISAHTRDEMYQTRYKLYELEDMLPGVFMRVSKSTILNTDQIYSIDRNLTASSVVAFLNTHKKVYVSRYYYKPLTQKLEEKRLHHEK</sequence>
<dbReference type="AlphaFoldDB" id="A0A174A0Q5"/>
<dbReference type="InterPro" id="IPR007492">
    <property type="entry name" value="LytTR_DNA-bd_dom"/>
</dbReference>
<evidence type="ECO:0000313" key="3">
    <source>
        <dbReference type="Proteomes" id="UP000266172"/>
    </source>
</evidence>
<protein>
    <submittedName>
        <fullName evidence="2">LytTR family transcriptional regulator</fullName>
    </submittedName>
</protein>
<dbReference type="SMART" id="SM00850">
    <property type="entry name" value="LytTR"/>
    <property type="match status" value="1"/>
</dbReference>
<dbReference type="RefSeq" id="WP_014078729.1">
    <property type="nucleotide sequence ID" value="NZ_CAUBGO010000012.1"/>
</dbReference>
<dbReference type="Proteomes" id="UP000266172">
    <property type="component" value="Unassembled WGS sequence"/>
</dbReference>
<dbReference type="GeneID" id="93722415"/>
<comment type="caution">
    <text evidence="2">The sequence shown here is derived from an EMBL/GenBank/DDBJ whole genome shotgun (WGS) entry which is preliminary data.</text>
</comment>
<reference evidence="2 3" key="1">
    <citation type="submission" date="2018-08" db="EMBL/GenBank/DDBJ databases">
        <title>A genome reference for cultivated species of the human gut microbiota.</title>
        <authorList>
            <person name="Zou Y."/>
            <person name="Xue W."/>
            <person name="Luo G."/>
        </authorList>
    </citation>
    <scope>NUCLEOTIDE SEQUENCE [LARGE SCALE GENOMIC DNA]</scope>
    <source>
        <strain evidence="2 3">AF22-12AC</strain>
    </source>
</reference>
<dbReference type="GO" id="GO:0000156">
    <property type="term" value="F:phosphorelay response regulator activity"/>
    <property type="evidence" value="ECO:0007669"/>
    <property type="project" value="InterPro"/>
</dbReference>
<name>A0A174A0Q5_9FIRM</name>
<organism evidence="2 3">
    <name type="scientific">Roseburia hominis</name>
    <dbReference type="NCBI Taxonomy" id="301301"/>
    <lineage>
        <taxon>Bacteria</taxon>
        <taxon>Bacillati</taxon>
        <taxon>Bacillota</taxon>
        <taxon>Clostridia</taxon>
        <taxon>Lachnospirales</taxon>
        <taxon>Lachnospiraceae</taxon>
        <taxon>Roseburia</taxon>
    </lineage>
</organism>
<proteinExistence type="predicted"/>
<feature type="domain" description="HTH LytTR-type" evidence="1">
    <location>
        <begin position="44"/>
        <end position="148"/>
    </location>
</feature>
<dbReference type="OMA" id="VSRRYYQ"/>
<dbReference type="GO" id="GO:0003677">
    <property type="term" value="F:DNA binding"/>
    <property type="evidence" value="ECO:0007669"/>
    <property type="project" value="InterPro"/>
</dbReference>
<dbReference type="PROSITE" id="PS50930">
    <property type="entry name" value="HTH_LYTTR"/>
    <property type="match status" value="1"/>
</dbReference>
<dbReference type="EMBL" id="QRVL01000004">
    <property type="protein sequence ID" value="RGS40975.1"/>
    <property type="molecule type" value="Genomic_DNA"/>
</dbReference>
<evidence type="ECO:0000313" key="2">
    <source>
        <dbReference type="EMBL" id="RGS40975.1"/>
    </source>
</evidence>
<gene>
    <name evidence="2" type="ORF">DWX93_07125</name>
</gene>
<dbReference type="Pfam" id="PF04397">
    <property type="entry name" value="LytTR"/>
    <property type="match status" value="1"/>
</dbReference>
<dbReference type="PANTHER" id="PTHR37299">
    <property type="entry name" value="TRANSCRIPTIONAL REGULATOR-RELATED"/>
    <property type="match status" value="1"/>
</dbReference>
<dbReference type="InterPro" id="IPR046947">
    <property type="entry name" value="LytR-like"/>
</dbReference>
<accession>A0A174A0Q5</accession>
<evidence type="ECO:0000259" key="1">
    <source>
        <dbReference type="PROSITE" id="PS50930"/>
    </source>
</evidence>
<dbReference type="Gene3D" id="2.40.50.1020">
    <property type="entry name" value="LytTr DNA-binding domain"/>
    <property type="match status" value="1"/>
</dbReference>
<dbReference type="PANTHER" id="PTHR37299:SF4">
    <property type="entry name" value="TRANSCRIPTIONAL REGULATOR"/>
    <property type="match status" value="1"/>
</dbReference>